<dbReference type="InterPro" id="IPR007730">
    <property type="entry name" value="SPOR-like_dom"/>
</dbReference>
<keyword evidence="1" id="KW-0472">Membrane</keyword>
<accession>A0A1D3JY59</accession>
<dbReference type="Pfam" id="PF14331">
    <property type="entry name" value="IcmF-related_N"/>
    <property type="match status" value="1"/>
</dbReference>
<dbReference type="RefSeq" id="WP_017849112.1">
    <property type="nucleotide sequence ID" value="NZ_AOUH01000038.1"/>
</dbReference>
<gene>
    <name evidence="4" type="ORF">PVE_R1G3069</name>
</gene>
<dbReference type="InterPro" id="IPR025743">
    <property type="entry name" value="TssM1_N"/>
</dbReference>
<feature type="domain" description="SPOR" evidence="2">
    <location>
        <begin position="1230"/>
        <end position="1294"/>
    </location>
</feature>
<dbReference type="Pfam" id="PF05036">
    <property type="entry name" value="SPOR"/>
    <property type="match status" value="1"/>
</dbReference>
<protein>
    <submittedName>
        <fullName evidence="4">Uncharacterized protein</fullName>
    </submittedName>
</protein>
<dbReference type="PROSITE" id="PS51257">
    <property type="entry name" value="PROKAR_LIPOPROTEIN"/>
    <property type="match status" value="1"/>
</dbReference>
<sequence>MLKKAGVLLLWVLLLACIVLLLWGLALYKSWPLWYVPLICIVTLLVVFCLRGVGRRWYAWRLRRRMNSELPQSRRDEAPALDQDWNSGVQMLRQSRLSRLGSPLYVLPWFLTLGESGSGTRRLLGNSGLTSALRSTRGGKPAASTGTLDWWFLERGVIIDPAGRMAEGNSDAGPEWRRLLYWLLRSRRREPLNGVLLVIDCQRLLSDSDARLAEQGHNLRRRLDDLVKVFGARLPVYFIITGAEALPGFTQWACALTPPQREQPFGLLSQQRTGAAQVFLEEMFSGLGQRLFDLRIELGVRGLPDEEAFSLPERIVELRSRLQHLLLPAFDANPYSELPLLCGLFLTAQGQEADGTSEGWFSHELLGRLLPAQRHAYQPIDSWHRWRRLLAHAAVIGWLGLCIGFGALLAYADHHTQAVLTDALDEPPAAEDFNGGLESDLDALRRFRQALISLSDQQQGGWHGLLPFSRHIEQVQEHYRSDYVRLFDSEIRTPVFDGFISQNLRGALNSGDPRLIAAYAEFLVRRINLLDARLNNQSMDNLPLPGSEVGFLNLTYGSKEATSAGQLVTLGSSYRSYLEWQTDMAQMQGQRAALLGQLQSMGLEGRPLTWLKAWAELQGNLQPIRLTEYWSDSDNPGLSLSGAYTLQGHSAIFAFMDELGLASRDSALWKTQRVKFLDQYQSDTQDAWYRFIQGSLLSAQTRLKTRSDWQLALSVVGTPNDPFLKLLHRSAERFALIPPEQRAPWASRAVSLDRLLELASNNDLHAEAGALGSLKITNALGGDMLKGVASGGSIESGVNGLRDELTQARALARFQQLMKGVVADLQKSDAQAFQVAVETWGFGADPSVKSAPLWEADSVRSALIQALKGPDPREDAVWALATGQLDFSSHYAAEVAACRLQGDWSGQLLSSIQGVQDPVMLNELLYGERGQLPAFMSGAVKTFVQRDVLRYSGREALGVQIPLTGAFYAYVSRMQHARNDLLGAERQSQAQQATEQQSRQALEAEQKGLVAQRAELKQSIAILQATAAVVELSAAPSQVNLGARSLPQQTRLTLQCSGRSTVLDNFNFPTSASFVWAPGACADVALEISFANFKLTRHWTGDRAFVDFLRLFNGGQHTFSADDFPGQRNLMGSENLIGIQLTYRQEGEQVLLDKYDQADQMQREANLIDARLSATAEQLAAMDTQAAATNVRLAALGSPVEQGVASIQPPTQIAWCWTPRPVVTGLSAGEGLRLDLGTYGNETRLKNLEEQLRILGLTSRREATQAVTGDKVTRLLVVALRDDAAAQRAIRDIGRKMGVAATLDSAAASKVDL</sequence>
<name>A0A1D3JY59_PSEVE</name>
<dbReference type="EMBL" id="LT599583">
    <property type="protein sequence ID" value="SBW80952.1"/>
    <property type="molecule type" value="Genomic_DNA"/>
</dbReference>
<reference evidence="5" key="1">
    <citation type="submission" date="2016-07" db="EMBL/GenBank/DDBJ databases">
        <authorList>
            <person name="Florea S."/>
            <person name="Webb J.S."/>
            <person name="Jaromczyk J."/>
            <person name="Schardl C.L."/>
        </authorList>
    </citation>
    <scope>NUCLEOTIDE SEQUENCE [LARGE SCALE GENOMIC DNA]</scope>
    <source>
        <strain evidence="5">1YdBTEX2</strain>
    </source>
</reference>
<evidence type="ECO:0000256" key="1">
    <source>
        <dbReference type="SAM" id="Phobius"/>
    </source>
</evidence>
<feature type="transmembrane region" description="Helical" evidence="1">
    <location>
        <begin position="7"/>
        <end position="28"/>
    </location>
</feature>
<evidence type="ECO:0000259" key="2">
    <source>
        <dbReference type="Pfam" id="PF05036"/>
    </source>
</evidence>
<keyword evidence="1" id="KW-0812">Transmembrane</keyword>
<dbReference type="PANTHER" id="PTHR36153">
    <property type="entry name" value="INNER MEMBRANE PROTEIN-RELATED"/>
    <property type="match status" value="1"/>
</dbReference>
<evidence type="ECO:0000313" key="5">
    <source>
        <dbReference type="Proteomes" id="UP000245431"/>
    </source>
</evidence>
<evidence type="ECO:0000313" key="4">
    <source>
        <dbReference type="EMBL" id="SBW80952.1"/>
    </source>
</evidence>
<dbReference type="InterPro" id="IPR053156">
    <property type="entry name" value="T6SS_TssM-like"/>
</dbReference>
<feature type="transmembrane region" description="Helical" evidence="1">
    <location>
        <begin position="389"/>
        <end position="412"/>
    </location>
</feature>
<evidence type="ECO:0000259" key="3">
    <source>
        <dbReference type="Pfam" id="PF14331"/>
    </source>
</evidence>
<dbReference type="GO" id="GO:0042834">
    <property type="term" value="F:peptidoglycan binding"/>
    <property type="evidence" value="ECO:0007669"/>
    <property type="project" value="InterPro"/>
</dbReference>
<feature type="transmembrane region" description="Helical" evidence="1">
    <location>
        <begin position="34"/>
        <end position="54"/>
    </location>
</feature>
<organism evidence="4 5">
    <name type="scientific">Pseudomonas veronii 1YdBTEX2</name>
    <dbReference type="NCBI Taxonomy" id="1295141"/>
    <lineage>
        <taxon>Bacteria</taxon>
        <taxon>Pseudomonadati</taxon>
        <taxon>Pseudomonadota</taxon>
        <taxon>Gammaproteobacteria</taxon>
        <taxon>Pseudomonadales</taxon>
        <taxon>Pseudomonadaceae</taxon>
        <taxon>Pseudomonas</taxon>
    </lineage>
</organism>
<feature type="domain" description="Type VI secretion system component TssM1 N-terminal" evidence="3">
    <location>
        <begin position="173"/>
        <end position="397"/>
    </location>
</feature>
<keyword evidence="1" id="KW-1133">Transmembrane helix</keyword>
<dbReference type="Proteomes" id="UP000245431">
    <property type="component" value="Chromosome PVE_r1"/>
</dbReference>
<dbReference type="PANTHER" id="PTHR36153:SF1">
    <property type="entry name" value="TYPE VI SECRETION SYSTEM COMPONENT TSSM1"/>
    <property type="match status" value="1"/>
</dbReference>
<proteinExistence type="predicted"/>